<dbReference type="EMBL" id="RKQL01000003">
    <property type="protein sequence ID" value="RPE67783.1"/>
    <property type="molecule type" value="Genomic_DNA"/>
</dbReference>
<evidence type="ECO:0000313" key="2">
    <source>
        <dbReference type="Proteomes" id="UP000272193"/>
    </source>
</evidence>
<protein>
    <submittedName>
        <fullName evidence="1">Uncharacterized protein DUF1289</fullName>
    </submittedName>
</protein>
<organism evidence="1 2">
    <name type="scientific">Tibeticola sediminis</name>
    <dbReference type="NCBI Taxonomy" id="1917811"/>
    <lineage>
        <taxon>Bacteria</taxon>
        <taxon>Pseudomonadati</taxon>
        <taxon>Pseudomonadota</taxon>
        <taxon>Betaproteobacteria</taxon>
        <taxon>Burkholderiales</taxon>
        <taxon>Comamonadaceae</taxon>
        <taxon>Tibeticola</taxon>
    </lineage>
</organism>
<dbReference type="RefSeq" id="WP_124222542.1">
    <property type="nucleotide sequence ID" value="NZ_RKQL01000003.1"/>
</dbReference>
<reference evidence="1 2" key="1">
    <citation type="submission" date="2018-11" db="EMBL/GenBank/DDBJ databases">
        <title>Genomic Encyclopedia of Type Strains, Phase IV (KMG-IV): sequencing the most valuable type-strain genomes for metagenomic binning, comparative biology and taxonomic classification.</title>
        <authorList>
            <person name="Goeker M."/>
        </authorList>
    </citation>
    <scope>NUCLEOTIDE SEQUENCE [LARGE SCALE GENOMIC DNA]</scope>
    <source>
        <strain evidence="1 2">DSM 101684</strain>
    </source>
</reference>
<dbReference type="Proteomes" id="UP000272193">
    <property type="component" value="Unassembled WGS sequence"/>
</dbReference>
<dbReference type="Pfam" id="PF06945">
    <property type="entry name" value="DUF1289"/>
    <property type="match status" value="1"/>
</dbReference>
<name>A0A3N4UAP0_9BURK</name>
<proteinExistence type="predicted"/>
<dbReference type="AlphaFoldDB" id="A0A3N4UAP0"/>
<evidence type="ECO:0000313" key="1">
    <source>
        <dbReference type="EMBL" id="RPE67783.1"/>
    </source>
</evidence>
<dbReference type="PANTHER" id="PTHR35175">
    <property type="entry name" value="DUF1289 DOMAIN-CONTAINING PROTEIN"/>
    <property type="match status" value="1"/>
</dbReference>
<dbReference type="InterPro" id="IPR010710">
    <property type="entry name" value="DUF1289"/>
</dbReference>
<comment type="caution">
    <text evidence="1">The sequence shown here is derived from an EMBL/GenBank/DDBJ whole genome shotgun (WGS) entry which is preliminary data.</text>
</comment>
<gene>
    <name evidence="1" type="ORF">EDC62_1667</name>
</gene>
<keyword evidence="2" id="KW-1185">Reference proteome</keyword>
<dbReference type="PANTHER" id="PTHR35175:SF2">
    <property type="entry name" value="DUF1289 DOMAIN-CONTAINING PROTEIN"/>
    <property type="match status" value="1"/>
</dbReference>
<sequence>MIDPESIAKKVQLTLANGDFSASPCISVCRMDAQTGWCEGCLRRLEEIAAWSTMDADARRAVWLRIGERVQSLRSLQWQPCTAAQPDPTP</sequence>
<dbReference type="OrthoDB" id="8911262at2"/>
<accession>A0A3N4UAP0</accession>